<name>A0A917W3M1_9BACL</name>
<proteinExistence type="predicted"/>
<dbReference type="RefSeq" id="WP_188804787.1">
    <property type="nucleotide sequence ID" value="NZ_BMOK01000018.1"/>
</dbReference>
<reference evidence="1" key="2">
    <citation type="submission" date="2020-09" db="EMBL/GenBank/DDBJ databases">
        <authorList>
            <person name="Sun Q."/>
            <person name="Ohkuma M."/>
        </authorList>
    </citation>
    <scope>NUCLEOTIDE SEQUENCE</scope>
    <source>
        <strain evidence="1">JCM 15325</strain>
    </source>
</reference>
<accession>A0A917W3M1</accession>
<gene>
    <name evidence="1" type="ORF">GCM10007968_29810</name>
</gene>
<dbReference type="EMBL" id="BMOK01000018">
    <property type="protein sequence ID" value="GGL63851.1"/>
    <property type="molecule type" value="Genomic_DNA"/>
</dbReference>
<organism evidence="1 2">
    <name type="scientific">Sporolactobacillus putidus</name>
    <dbReference type="NCBI Taxonomy" id="492735"/>
    <lineage>
        <taxon>Bacteria</taxon>
        <taxon>Bacillati</taxon>
        <taxon>Bacillota</taxon>
        <taxon>Bacilli</taxon>
        <taxon>Bacillales</taxon>
        <taxon>Sporolactobacillaceae</taxon>
        <taxon>Sporolactobacillus</taxon>
    </lineage>
</organism>
<reference evidence="1" key="1">
    <citation type="journal article" date="2014" name="Int. J. Syst. Evol. Microbiol.">
        <title>Complete genome sequence of Corynebacterium casei LMG S-19264T (=DSM 44701T), isolated from a smear-ripened cheese.</title>
        <authorList>
            <consortium name="US DOE Joint Genome Institute (JGI-PGF)"/>
            <person name="Walter F."/>
            <person name="Albersmeier A."/>
            <person name="Kalinowski J."/>
            <person name="Ruckert C."/>
        </authorList>
    </citation>
    <scope>NUCLEOTIDE SEQUENCE</scope>
    <source>
        <strain evidence="1">JCM 15325</strain>
    </source>
</reference>
<dbReference type="Proteomes" id="UP000654670">
    <property type="component" value="Unassembled WGS sequence"/>
</dbReference>
<comment type="caution">
    <text evidence="1">The sequence shown here is derived from an EMBL/GenBank/DDBJ whole genome shotgun (WGS) entry which is preliminary data.</text>
</comment>
<evidence type="ECO:0000313" key="2">
    <source>
        <dbReference type="Proteomes" id="UP000654670"/>
    </source>
</evidence>
<dbReference type="AlphaFoldDB" id="A0A917W3M1"/>
<evidence type="ECO:0000313" key="1">
    <source>
        <dbReference type="EMBL" id="GGL63851.1"/>
    </source>
</evidence>
<keyword evidence="2" id="KW-1185">Reference proteome</keyword>
<sequence length="95" mass="10489">MDNYDAIKRMSREQMEAFLDNVYLTGLNTGTYAASLEEDSKEQQTALDDNPYGGGWLAAEAEDATRLVFSEDGDAYLPNALCKAIFRTAGIDPEQ</sequence>
<protein>
    <submittedName>
        <fullName evidence="1">Uncharacterized protein</fullName>
    </submittedName>
</protein>